<evidence type="ECO:0000313" key="2">
    <source>
        <dbReference type="Proteomes" id="UP000248329"/>
    </source>
</evidence>
<evidence type="ECO:0000313" key="1">
    <source>
        <dbReference type="EMBL" id="PXF59846.1"/>
    </source>
</evidence>
<proteinExistence type="predicted"/>
<accession>A0AC61L1Q1</accession>
<dbReference type="Proteomes" id="UP000248329">
    <property type="component" value="Unassembled WGS sequence"/>
</dbReference>
<dbReference type="EMBL" id="PQXF01000021">
    <property type="protein sequence ID" value="PXF59846.1"/>
    <property type="molecule type" value="Genomic_DNA"/>
</dbReference>
<organism evidence="1 2">
    <name type="scientific">Candidatus Methanogaster sp</name>
    <dbReference type="NCBI Taxonomy" id="3386292"/>
    <lineage>
        <taxon>Archaea</taxon>
        <taxon>Methanobacteriati</taxon>
        <taxon>Methanobacteriota</taxon>
        <taxon>Stenosarchaea group</taxon>
        <taxon>Methanomicrobia</taxon>
        <taxon>Methanosarcinales</taxon>
        <taxon>ANME-2 cluster</taxon>
        <taxon>Candidatus Methanogasteraceae</taxon>
        <taxon>Candidatus Methanogaster</taxon>
    </lineage>
</organism>
<gene>
    <name evidence="1" type="ORF">C4B59_10585</name>
</gene>
<sequence length="152" mass="17118">MRAKVRFPKVICTQHHDPVSGYISTQEEMSEAVECVMKYGCDGYMPDYEGKTTPYRQNVRIVPKFLEGTDLVPIKDIFLTPGAPDAVHENRFRQLMVMMSVAEANYNACEHSGVQAITELVHPMTSTIHEIMESQQHMIDVKPLQGYGGGLQ</sequence>
<name>A0AC61L1Q1_9EURY</name>
<reference evidence="1" key="1">
    <citation type="submission" date="2018-01" db="EMBL/GenBank/DDBJ databases">
        <authorList>
            <person name="Krukenberg V."/>
        </authorList>
    </citation>
    <scope>NUCLEOTIDE SEQUENCE</scope>
    <source>
        <strain evidence="1">E20ANME2</strain>
    </source>
</reference>
<comment type="caution">
    <text evidence="1">The sequence shown here is derived from an EMBL/GenBank/DDBJ whole genome shotgun (WGS) entry which is preliminary data.</text>
</comment>
<protein>
    <submittedName>
        <fullName evidence="1">Uncharacterized protein</fullName>
    </submittedName>
</protein>